<dbReference type="EMBL" id="JQFK01002278">
    <property type="protein sequence ID" value="KGK32427.1"/>
    <property type="molecule type" value="Genomic_DNA"/>
</dbReference>
<gene>
    <name evidence="2" type="ORF">BOH78_0039</name>
    <name evidence="1" type="ORF">JL09_g6966</name>
</gene>
<proteinExistence type="predicted"/>
<evidence type="ECO:0000313" key="4">
    <source>
        <dbReference type="Proteomes" id="UP000189274"/>
    </source>
</evidence>
<sequence>MPTFQNRMVKSTNGLGIFTISDFNPTHKFSNIEFPNREY</sequence>
<dbReference type="Proteomes" id="UP000189274">
    <property type="component" value="Unassembled WGS sequence"/>
</dbReference>
<name>A0A099NKK4_PICKU</name>
<evidence type="ECO:0000313" key="3">
    <source>
        <dbReference type="Proteomes" id="UP000029867"/>
    </source>
</evidence>
<dbReference type="HOGENOM" id="CLU_3320168_0_0_1"/>
<reference evidence="4" key="3">
    <citation type="journal article" date="2017" name="Genome Announc.">
        <title>Genome sequences of Cyberlindnera fabianii 65, Pichia kudriavzevii 129, and Saccharomyces cerevisiae 131 isolated from fermented masau fruits in Zimbabwe.</title>
        <authorList>
            <person name="van Rijswijck I.M.H."/>
            <person name="Derks M.F.L."/>
            <person name="Abee T."/>
            <person name="de Ridder D."/>
            <person name="Smid E.J."/>
        </authorList>
    </citation>
    <scope>NUCLEOTIDE SEQUENCE [LARGE SCALE GENOMIC DNA]</scope>
    <source>
        <strain evidence="4">129</strain>
    </source>
</reference>
<protein>
    <submittedName>
        <fullName evidence="1">Uncharacterized protein</fullName>
    </submittedName>
</protein>
<accession>A0A099NKK4</accession>
<reference evidence="1" key="2">
    <citation type="submission" date="2014-08" db="EMBL/GenBank/DDBJ databases">
        <title>Exploiting Issatchenkia orientalis SD108 for Succinic Acid Production.</title>
        <authorList>
            <person name="Xiao H."/>
            <person name="Shao Z."/>
            <person name="Jiang Y."/>
            <person name="Dole S."/>
            <person name="Zhao H."/>
        </authorList>
    </citation>
    <scope>NUCLEOTIDE SEQUENCE [LARGE SCALE GENOMIC DNA]</scope>
    <source>
        <strain evidence="1">SD108</strain>
    </source>
</reference>
<reference evidence="3" key="1">
    <citation type="journal article" date="2014" name="Microb. Cell Fact.">
        <title>Exploiting Issatchenkia orientalis SD108 for succinic acid production.</title>
        <authorList>
            <person name="Xiao H."/>
            <person name="Shao Z."/>
            <person name="Jiang Y."/>
            <person name="Dole S."/>
            <person name="Zhao H."/>
        </authorList>
    </citation>
    <scope>NUCLEOTIDE SEQUENCE [LARGE SCALE GENOMIC DNA]</scope>
    <source>
        <strain evidence="3">SD108</strain>
    </source>
</reference>
<evidence type="ECO:0000313" key="2">
    <source>
        <dbReference type="EMBL" id="ONH77856.1"/>
    </source>
</evidence>
<dbReference type="Proteomes" id="UP000029867">
    <property type="component" value="Unassembled WGS sequence"/>
</dbReference>
<dbReference type="AlphaFoldDB" id="A0A099NKK4"/>
<comment type="caution">
    <text evidence="1">The sequence shown here is derived from an EMBL/GenBank/DDBJ whole genome shotgun (WGS) entry which is preliminary data.</text>
</comment>
<evidence type="ECO:0000313" key="1">
    <source>
        <dbReference type="EMBL" id="KGK32427.1"/>
    </source>
</evidence>
<reference evidence="2" key="4">
    <citation type="submission" date="2017-01" db="EMBL/GenBank/DDBJ databases">
        <authorList>
            <person name="Mah S.A."/>
            <person name="Swanson W.J."/>
            <person name="Moy G.W."/>
            <person name="Vacquier V.D."/>
        </authorList>
    </citation>
    <scope>NUCLEOTIDE SEQUENCE [LARGE SCALE GENOMIC DNA]</scope>
    <source>
        <strain evidence="2">129</strain>
    </source>
</reference>
<dbReference type="EMBL" id="MQVM01000001">
    <property type="protein sequence ID" value="ONH77856.1"/>
    <property type="molecule type" value="Genomic_DNA"/>
</dbReference>
<organism evidence="1 3">
    <name type="scientific">Pichia kudriavzevii</name>
    <name type="common">Yeast</name>
    <name type="synonym">Issatchenkia orientalis</name>
    <dbReference type="NCBI Taxonomy" id="4909"/>
    <lineage>
        <taxon>Eukaryota</taxon>
        <taxon>Fungi</taxon>
        <taxon>Dikarya</taxon>
        <taxon>Ascomycota</taxon>
        <taxon>Saccharomycotina</taxon>
        <taxon>Pichiomycetes</taxon>
        <taxon>Pichiales</taxon>
        <taxon>Pichiaceae</taxon>
        <taxon>Pichia</taxon>
    </lineage>
</organism>